<reference evidence="3" key="1">
    <citation type="journal article" date="2015" name="BMC Genomics">
        <title>Draft genome of a commonly misdiagnosed multidrug resistant pathogen Candida auris.</title>
        <authorList>
            <person name="Chatterjee S."/>
            <person name="Alampalli S.V."/>
            <person name="Nageshan R.K."/>
            <person name="Chettiar S.T."/>
            <person name="Joshi S."/>
            <person name="Tatu U.S."/>
        </authorList>
    </citation>
    <scope>NUCLEOTIDE SEQUENCE [LARGE SCALE GENOMIC DNA]</scope>
    <source>
        <strain evidence="3">6684</strain>
    </source>
</reference>
<feature type="region of interest" description="Disordered" evidence="1">
    <location>
        <begin position="1"/>
        <end position="33"/>
    </location>
</feature>
<dbReference type="AlphaFoldDB" id="A0A0L0P0U6"/>
<organism evidence="2 3">
    <name type="scientific">Candidozyma auris</name>
    <name type="common">Yeast</name>
    <name type="synonym">Candida auris</name>
    <dbReference type="NCBI Taxonomy" id="498019"/>
    <lineage>
        <taxon>Eukaryota</taxon>
        <taxon>Fungi</taxon>
        <taxon>Dikarya</taxon>
        <taxon>Ascomycota</taxon>
        <taxon>Saccharomycotina</taxon>
        <taxon>Pichiomycetes</taxon>
        <taxon>Metschnikowiaceae</taxon>
        <taxon>Candidozyma</taxon>
    </lineage>
</organism>
<evidence type="ECO:0000256" key="1">
    <source>
        <dbReference type="SAM" id="MobiDB-lite"/>
    </source>
</evidence>
<name>A0A0L0P0U6_CANAR</name>
<sequence>MSSTKDQVNLGLAKNNSQKKKKKKKKIGIKIET</sequence>
<protein>
    <submittedName>
        <fullName evidence="2">Uncharacterized protein</fullName>
    </submittedName>
</protein>
<evidence type="ECO:0000313" key="3">
    <source>
        <dbReference type="Proteomes" id="UP000037122"/>
    </source>
</evidence>
<proteinExistence type="predicted"/>
<accession>A0A0L0P0U6</accession>
<dbReference type="EMBL" id="LGST01000021">
    <property type="protein sequence ID" value="KND99904.1"/>
    <property type="molecule type" value="Genomic_DNA"/>
</dbReference>
<feature type="compositionally biased region" description="Basic residues" evidence="1">
    <location>
        <begin position="17"/>
        <end position="33"/>
    </location>
</feature>
<evidence type="ECO:0000313" key="2">
    <source>
        <dbReference type="EMBL" id="KND99904.1"/>
    </source>
</evidence>
<comment type="caution">
    <text evidence="2">The sequence shown here is derived from an EMBL/GenBank/DDBJ whole genome shotgun (WGS) entry which is preliminary data.</text>
</comment>
<dbReference type="VEuPathDB" id="FungiDB:QG37_03332"/>
<dbReference type="Proteomes" id="UP000037122">
    <property type="component" value="Unassembled WGS sequence"/>
</dbReference>
<gene>
    <name evidence="2" type="ORF">QG37_03332</name>
</gene>